<dbReference type="Gene3D" id="1.10.8.760">
    <property type="entry name" value="Haem-binding uptake, Tiki superfamily, ChaN, domain 2"/>
    <property type="match status" value="1"/>
</dbReference>
<dbReference type="InterPro" id="IPR007314">
    <property type="entry name" value="Cofac_haem-bd_dom"/>
</dbReference>
<gene>
    <name evidence="2" type="ORF">Achr_8090</name>
</gene>
<dbReference type="SUPFAM" id="SSF159501">
    <property type="entry name" value="EreA/ChaN-like"/>
    <property type="match status" value="1"/>
</dbReference>
<evidence type="ECO:0000313" key="3">
    <source>
        <dbReference type="Proteomes" id="UP000068210"/>
    </source>
</evidence>
<name>A0A0C4WGR4_9GAMM</name>
<keyword evidence="3" id="KW-1185">Reference proteome</keyword>
<evidence type="ECO:0000313" key="2">
    <source>
        <dbReference type="EMBL" id="AJE20303.1"/>
    </source>
</evidence>
<dbReference type="Pfam" id="PF04187">
    <property type="entry name" value="Cofac_haem_bdg"/>
    <property type="match status" value="1"/>
</dbReference>
<sequence length="310" mass="33451">MRSLLFICLTLLAACQTLPPLPVWQEGGGGRDGQPGFILDLRSGARLTPAQLVERLAVAPRLLVGEKHDNPAHHALQLWLLEALDGRRAQGSLLLEMLEPGQQALVAATQAAFATGRAPADLPAALAWRPGWDWALYGPLLRHALAQPYPVLAANLDTQEMRRVYAERPMLSGATSTDVRVREALLAQIGASHCGQLPESQWPAMLAVQQQRDRRMAERLLGAPQPALLLAGTYHVRRDLGVPLHLTDLGGAAGSVVLLFAEAGETVEPETADYVWYTPATPARDYCAEMRAAGGQAKKGFFAGSWGRAD</sequence>
<dbReference type="Gene3D" id="3.40.50.11550">
    <property type="match status" value="1"/>
</dbReference>
<dbReference type="AlphaFoldDB" id="A0A0C4WGR4"/>
<evidence type="ECO:0000259" key="1">
    <source>
        <dbReference type="Pfam" id="PF04187"/>
    </source>
</evidence>
<feature type="domain" description="Haem-binding uptake Tiki superfamily ChaN" evidence="1">
    <location>
        <begin position="52"/>
        <end position="246"/>
    </location>
</feature>
<dbReference type="KEGG" id="acx:Achr_8090"/>
<dbReference type="EMBL" id="CP010415">
    <property type="protein sequence ID" value="AJE20303.1"/>
    <property type="molecule type" value="Genomic_DNA"/>
</dbReference>
<proteinExistence type="predicted"/>
<dbReference type="PROSITE" id="PS51257">
    <property type="entry name" value="PROKAR_LIPOPROTEIN"/>
    <property type="match status" value="1"/>
</dbReference>
<dbReference type="PIRSF" id="PIRSF020419">
    <property type="entry name" value="Fe_uptake_reg_CjrA_prd"/>
    <property type="match status" value="1"/>
</dbReference>
<dbReference type="HOGENOM" id="CLU_062196_1_0_6"/>
<dbReference type="CDD" id="cd14727">
    <property type="entry name" value="ChanN-like"/>
    <property type="match status" value="1"/>
</dbReference>
<dbReference type="Proteomes" id="UP000068210">
    <property type="component" value="Chromosome"/>
</dbReference>
<dbReference type="InterPro" id="IPR016773">
    <property type="entry name" value="Fe3_uptake_reg_CjrA_prd"/>
</dbReference>
<protein>
    <submittedName>
        <fullName evidence="2">Iron(III) ABC transporter</fullName>
    </submittedName>
</protein>
<dbReference type="STRING" id="1328314.Achr_8090"/>
<accession>A0A0C4WGR4</accession>
<reference evidence="2 3" key="1">
    <citation type="journal article" date="2015" name="PLoS ONE">
        <title>Azotobacter Genomes: The Genome of Azotobacter chroococcum NCIMB 8003 (ATCC 4412).</title>
        <authorList>
            <person name="Robson R.L."/>
            <person name="Jones R."/>
            <person name="Robson R.M."/>
            <person name="Schwartz A."/>
            <person name="Richardson T.H."/>
        </authorList>
    </citation>
    <scope>NUCLEOTIDE SEQUENCE [LARGE SCALE GENOMIC DNA]</scope>
    <source>
        <strain evidence="2 3">NCIMB 8003</strain>
    </source>
</reference>
<dbReference type="RefSeq" id="WP_052263858.1">
    <property type="nucleotide sequence ID" value="NZ_CP010415.1"/>
</dbReference>
<organism evidence="2 3">
    <name type="scientific">Azotobacter chroococcum NCIMB 8003</name>
    <dbReference type="NCBI Taxonomy" id="1328314"/>
    <lineage>
        <taxon>Bacteria</taxon>
        <taxon>Pseudomonadati</taxon>
        <taxon>Pseudomonadota</taxon>
        <taxon>Gammaproteobacteria</taxon>
        <taxon>Pseudomonadales</taxon>
        <taxon>Pseudomonadaceae</taxon>
        <taxon>Azotobacter</taxon>
    </lineage>
</organism>